<comment type="caution">
    <text evidence="3">The sequence shown here is derived from an EMBL/GenBank/DDBJ whole genome shotgun (WGS) entry which is preliminary data.</text>
</comment>
<dbReference type="Gene3D" id="3.40.50.150">
    <property type="entry name" value="Vaccinia Virus protein VP39"/>
    <property type="match status" value="1"/>
</dbReference>
<feature type="compositionally biased region" description="Basic and acidic residues" evidence="1">
    <location>
        <begin position="10"/>
        <end position="23"/>
    </location>
</feature>
<dbReference type="AlphaFoldDB" id="A0A8H7WIL0"/>
<feature type="domain" description="Methyltransferase" evidence="2">
    <location>
        <begin position="72"/>
        <end position="173"/>
    </location>
</feature>
<protein>
    <recommendedName>
        <fullName evidence="2">Methyltransferase domain-containing protein</fullName>
    </recommendedName>
</protein>
<dbReference type="InterPro" id="IPR029063">
    <property type="entry name" value="SAM-dependent_MTases_sf"/>
</dbReference>
<feature type="region of interest" description="Disordered" evidence="1">
    <location>
        <begin position="1"/>
        <end position="27"/>
    </location>
</feature>
<dbReference type="Proteomes" id="UP000664132">
    <property type="component" value="Unassembled WGS sequence"/>
</dbReference>
<evidence type="ECO:0000313" key="3">
    <source>
        <dbReference type="EMBL" id="KAG4425401.1"/>
    </source>
</evidence>
<dbReference type="OrthoDB" id="3436015at2759"/>
<sequence length="342" mass="37231">MSTSNSAPFSHDRQTSESSHSPENRNAGVAGYYNTIANAEHTRLISNRVEFELSLRTILAHLPVCEGHGLKIADIGGGTGRYVELAKLGHHVTLLDLSQAELNLAAQHAKEEGVVLDGIYQADASALFECCPEMRDGIGTFDAVLMLGPLYHLLEEEERIKAVRDAATLLKPGDGSESVLFASFVTTFGHLRGVARSDPGRLGREKEWYGRYLGLEGDGKGEGKGKYTRRRDEGVVSYHVHPSEIQGLFGKIRLDNQPNSLKSDLVGQVRGLGLKVEKIVACEGFLGAELAGNLNALGEEEWRIWMDVLERFAGDESVLGASEHLLAVVRVVDLSAIGEEEK</sequence>
<dbReference type="Pfam" id="PF13649">
    <property type="entry name" value="Methyltransf_25"/>
    <property type="match status" value="1"/>
</dbReference>
<evidence type="ECO:0000256" key="1">
    <source>
        <dbReference type="SAM" id="MobiDB-lite"/>
    </source>
</evidence>
<dbReference type="CDD" id="cd02440">
    <property type="entry name" value="AdoMet_MTases"/>
    <property type="match status" value="1"/>
</dbReference>
<dbReference type="SUPFAM" id="SSF53335">
    <property type="entry name" value="S-adenosyl-L-methionine-dependent methyltransferases"/>
    <property type="match status" value="1"/>
</dbReference>
<name>A0A8H7WIL0_9HELO</name>
<evidence type="ECO:0000259" key="2">
    <source>
        <dbReference type="Pfam" id="PF13649"/>
    </source>
</evidence>
<dbReference type="InterPro" id="IPR041698">
    <property type="entry name" value="Methyltransf_25"/>
</dbReference>
<organism evidence="3 4">
    <name type="scientific">Cadophora malorum</name>
    <dbReference type="NCBI Taxonomy" id="108018"/>
    <lineage>
        <taxon>Eukaryota</taxon>
        <taxon>Fungi</taxon>
        <taxon>Dikarya</taxon>
        <taxon>Ascomycota</taxon>
        <taxon>Pezizomycotina</taxon>
        <taxon>Leotiomycetes</taxon>
        <taxon>Helotiales</taxon>
        <taxon>Ploettnerulaceae</taxon>
        <taxon>Cadophora</taxon>
    </lineage>
</organism>
<proteinExistence type="predicted"/>
<gene>
    <name evidence="3" type="ORF">IFR04_001551</name>
</gene>
<keyword evidence="4" id="KW-1185">Reference proteome</keyword>
<evidence type="ECO:0000313" key="4">
    <source>
        <dbReference type="Proteomes" id="UP000664132"/>
    </source>
</evidence>
<dbReference type="EMBL" id="JAFJYH010000011">
    <property type="protein sequence ID" value="KAG4425401.1"/>
    <property type="molecule type" value="Genomic_DNA"/>
</dbReference>
<reference evidence="3" key="1">
    <citation type="submission" date="2021-02" db="EMBL/GenBank/DDBJ databases">
        <title>Genome sequence Cadophora malorum strain M34.</title>
        <authorList>
            <person name="Stefanovic E."/>
            <person name="Vu D."/>
            <person name="Scully C."/>
            <person name="Dijksterhuis J."/>
            <person name="Roader J."/>
            <person name="Houbraken J."/>
        </authorList>
    </citation>
    <scope>NUCLEOTIDE SEQUENCE</scope>
    <source>
        <strain evidence="3">M34</strain>
    </source>
</reference>
<accession>A0A8H7WIL0</accession>